<dbReference type="AlphaFoldDB" id="G0PBI9"/>
<proteinExistence type="predicted"/>
<dbReference type="HOGENOM" id="CLU_3399765_0_0_1"/>
<organism evidence="2">
    <name type="scientific">Caenorhabditis brenneri</name>
    <name type="common">Nematode worm</name>
    <dbReference type="NCBI Taxonomy" id="135651"/>
    <lineage>
        <taxon>Eukaryota</taxon>
        <taxon>Metazoa</taxon>
        <taxon>Ecdysozoa</taxon>
        <taxon>Nematoda</taxon>
        <taxon>Chromadorea</taxon>
        <taxon>Rhabditida</taxon>
        <taxon>Rhabditina</taxon>
        <taxon>Rhabditomorpha</taxon>
        <taxon>Rhabditoidea</taxon>
        <taxon>Rhabditidae</taxon>
        <taxon>Peloderinae</taxon>
        <taxon>Caenorhabditis</taxon>
    </lineage>
</organism>
<gene>
    <name evidence="1" type="ORF">CAEBREN_05448</name>
</gene>
<accession>G0PBI9</accession>
<evidence type="ECO:0000313" key="2">
    <source>
        <dbReference type="Proteomes" id="UP000008068"/>
    </source>
</evidence>
<dbReference type="EMBL" id="GL380213">
    <property type="protein sequence ID" value="EGT50508.1"/>
    <property type="molecule type" value="Genomic_DNA"/>
</dbReference>
<name>G0PBI9_CAEBE</name>
<protein>
    <submittedName>
        <fullName evidence="1">Uncharacterized protein</fullName>
    </submittedName>
</protein>
<reference evidence="2" key="1">
    <citation type="submission" date="2011-07" db="EMBL/GenBank/DDBJ databases">
        <authorList>
            <consortium name="Caenorhabditis brenneri Sequencing and Analysis Consortium"/>
            <person name="Wilson R.K."/>
        </authorList>
    </citation>
    <scope>NUCLEOTIDE SEQUENCE [LARGE SCALE GENOMIC DNA]</scope>
    <source>
        <strain evidence="2">PB2801</strain>
    </source>
</reference>
<evidence type="ECO:0000313" key="1">
    <source>
        <dbReference type="EMBL" id="EGT50508.1"/>
    </source>
</evidence>
<keyword evidence="2" id="KW-1185">Reference proteome</keyword>
<dbReference type="Proteomes" id="UP000008068">
    <property type="component" value="Unassembled WGS sequence"/>
</dbReference>
<dbReference type="InParanoid" id="G0PBI9"/>
<sequence>MLSCCQYCCQDKFNNFSPITITYNYKKPYFE</sequence>